<name>A0A9P8LIX8_9PEZI</name>
<sequence>MNLYPLLDQRSVPARREHSSLQLDAQILEVFSNENVAYLARRGFDAADVMTWAWILTGRTAEQALLRLFTVVSCQFPRRSAQEAIPAFIFLFLLRRKHIPAKSLKLCLIHAWDRLGNRATGLSAITSDEKLDELLKLRPWHQTRWRPPEAHVRACSQMDEKSVMVMIIRLLRHARRVWTASLVSISKMISRHVNGSGAASDSVNAETLNGKKAARLTLFYNRALSLLSMPSSVNPFLSTPYHQRAQFHLIERMAEFNPPLPINKEGYRAVVRVQLAHRKTPRERQWAELKSKSWPPWKEEKTGLDAEKGIEHGISRAKEALTRMKEAGYAPGTWGKVVDIFAGWDTDGSPTIQTRTQLPKVPNKEEDIWAARIRSTRTANEAWACFLARCDDRLPPSEEIYHAMFEKIIYEEKRKRKGSMGEVRTSHHAAPDPETRYLPGDGKEVFPEPISPNEAIYVRSQLPSVSDLYDQMYRDGILPAGRFLELLISHAESIEVGLKYLSPWGNFGSEVFHSLMSSDLANKPGDSPANILLKGMPEHTFTAFIKLLCRFPLSRYPVTVTPYPDKPDSSPAAPSYRQSRLIGRPTRNSASSVGLAFRLMLLRRPKYRPPWNALLSALAQPKLALTGPDAAIIVGNLRYSHDTLPWELMVQLVNQMKSLDLVIDGQGFLTLCVGLERAISACLKARKPASPLIRCEAEGVLENTPNFLKSVFRDLVGADAGLGLERREPPSSSADPPDEADRYLQLPSLLVVPSPVQLHAYIRVLGILQDHEELLALMHWMAKFSPELDTVTDETSNGRKMLRRAIVAARVFLELSWKGKDVREDIEDGTAPGWTLHISREADAHIHEQVKAIVESVGSWGGWPRDDEVSSYCKRGRFPNIR</sequence>
<proteinExistence type="predicted"/>
<accession>A0A9P8LIX8</accession>
<gene>
    <name evidence="2" type="ORF">GP486_000235</name>
</gene>
<evidence type="ECO:0000313" key="2">
    <source>
        <dbReference type="EMBL" id="KAH0566377.1"/>
    </source>
</evidence>
<reference evidence="2" key="1">
    <citation type="submission" date="2021-03" db="EMBL/GenBank/DDBJ databases">
        <title>Comparative genomics and phylogenomic investigation of the class Geoglossomycetes provide insights into ecological specialization and systematics.</title>
        <authorList>
            <person name="Melie T."/>
            <person name="Pirro S."/>
            <person name="Miller A.N."/>
            <person name="Quandt A."/>
        </authorList>
    </citation>
    <scope>NUCLEOTIDE SEQUENCE</scope>
    <source>
        <strain evidence="2">CAQ_001_2017</strain>
    </source>
</reference>
<dbReference type="AlphaFoldDB" id="A0A9P8LIX8"/>
<organism evidence="2 3">
    <name type="scientific">Trichoglossum hirsutum</name>
    <dbReference type="NCBI Taxonomy" id="265104"/>
    <lineage>
        <taxon>Eukaryota</taxon>
        <taxon>Fungi</taxon>
        <taxon>Dikarya</taxon>
        <taxon>Ascomycota</taxon>
        <taxon>Pezizomycotina</taxon>
        <taxon>Geoglossomycetes</taxon>
        <taxon>Geoglossales</taxon>
        <taxon>Geoglossaceae</taxon>
        <taxon>Trichoglossum</taxon>
    </lineage>
</organism>
<evidence type="ECO:0000256" key="1">
    <source>
        <dbReference type="SAM" id="MobiDB-lite"/>
    </source>
</evidence>
<feature type="region of interest" description="Disordered" evidence="1">
    <location>
        <begin position="562"/>
        <end position="587"/>
    </location>
</feature>
<comment type="caution">
    <text evidence="2">The sequence shown here is derived from an EMBL/GenBank/DDBJ whole genome shotgun (WGS) entry which is preliminary data.</text>
</comment>
<keyword evidence="3" id="KW-1185">Reference proteome</keyword>
<protein>
    <submittedName>
        <fullName evidence="2">Uncharacterized protein</fullName>
    </submittedName>
</protein>
<dbReference type="EMBL" id="JAGHQM010000012">
    <property type="protein sequence ID" value="KAH0566377.1"/>
    <property type="molecule type" value="Genomic_DNA"/>
</dbReference>
<evidence type="ECO:0000313" key="3">
    <source>
        <dbReference type="Proteomes" id="UP000750711"/>
    </source>
</evidence>
<dbReference type="Proteomes" id="UP000750711">
    <property type="component" value="Unassembled WGS sequence"/>
</dbReference>